<protein>
    <submittedName>
        <fullName evidence="4">Aminocarboxymuconate-semialdehyde decarboxylase</fullName>
    </submittedName>
</protein>
<proteinExistence type="predicted"/>
<dbReference type="SUPFAM" id="SSF51556">
    <property type="entry name" value="Metallo-dependent hydrolases"/>
    <property type="match status" value="1"/>
</dbReference>
<dbReference type="STRING" id="683228.GA0070617_3094"/>
<dbReference type="Proteomes" id="UP000198937">
    <property type="component" value="Unassembled WGS sequence"/>
</dbReference>
<organism evidence="4 5">
    <name type="scientific">Micromonospora yangpuensis</name>
    <dbReference type="NCBI Taxonomy" id="683228"/>
    <lineage>
        <taxon>Bacteria</taxon>
        <taxon>Bacillati</taxon>
        <taxon>Actinomycetota</taxon>
        <taxon>Actinomycetes</taxon>
        <taxon>Micromonosporales</taxon>
        <taxon>Micromonosporaceae</taxon>
        <taxon>Micromonospora</taxon>
    </lineage>
</organism>
<dbReference type="AlphaFoldDB" id="A0A1C6UPG0"/>
<dbReference type="PANTHER" id="PTHR21240">
    <property type="entry name" value="2-AMINO-3-CARBOXYLMUCONATE-6-SEMIALDEHYDE DECARBOXYLASE"/>
    <property type="match status" value="1"/>
</dbReference>
<gene>
    <name evidence="4" type="ORF">GA0070617_3094</name>
</gene>
<dbReference type="RefSeq" id="WP_091438165.1">
    <property type="nucleotide sequence ID" value="NZ_BMMJ01000005.1"/>
</dbReference>
<reference evidence="4 5" key="1">
    <citation type="submission" date="2016-06" db="EMBL/GenBank/DDBJ databases">
        <authorList>
            <person name="Kjaerup R.B."/>
            <person name="Dalgaard T.S."/>
            <person name="Juul-Madsen H.R."/>
        </authorList>
    </citation>
    <scope>NUCLEOTIDE SEQUENCE [LARGE SCALE GENOMIC DNA]</scope>
    <source>
        <strain evidence="4 5">DSM 45577</strain>
    </source>
</reference>
<feature type="region of interest" description="Disordered" evidence="2">
    <location>
        <begin position="341"/>
        <end position="364"/>
    </location>
</feature>
<dbReference type="GO" id="GO:0016831">
    <property type="term" value="F:carboxy-lyase activity"/>
    <property type="evidence" value="ECO:0007669"/>
    <property type="project" value="InterPro"/>
</dbReference>
<feature type="domain" description="Amidohydrolase-related" evidence="3">
    <location>
        <begin position="8"/>
        <end position="336"/>
    </location>
</feature>
<evidence type="ECO:0000313" key="4">
    <source>
        <dbReference type="EMBL" id="SCL55912.1"/>
    </source>
</evidence>
<evidence type="ECO:0000259" key="3">
    <source>
        <dbReference type="Pfam" id="PF04909"/>
    </source>
</evidence>
<keyword evidence="5" id="KW-1185">Reference proteome</keyword>
<evidence type="ECO:0000256" key="2">
    <source>
        <dbReference type="SAM" id="MobiDB-lite"/>
    </source>
</evidence>
<dbReference type="Gene3D" id="3.20.20.140">
    <property type="entry name" value="Metal-dependent hydrolases"/>
    <property type="match status" value="1"/>
</dbReference>
<dbReference type="InterPro" id="IPR032466">
    <property type="entry name" value="Metal_Hydrolase"/>
</dbReference>
<keyword evidence="1" id="KW-0456">Lyase</keyword>
<dbReference type="PANTHER" id="PTHR21240:SF28">
    <property type="entry name" value="ISO-OROTATE DECARBOXYLASE (EUROFUNG)"/>
    <property type="match status" value="1"/>
</dbReference>
<dbReference type="Pfam" id="PF04909">
    <property type="entry name" value="Amidohydro_2"/>
    <property type="match status" value="1"/>
</dbReference>
<dbReference type="EMBL" id="FMIA01000002">
    <property type="protein sequence ID" value="SCL55912.1"/>
    <property type="molecule type" value="Genomic_DNA"/>
</dbReference>
<accession>A0A1C6UPG0</accession>
<dbReference type="OrthoDB" id="8673173at2"/>
<dbReference type="InterPro" id="IPR032465">
    <property type="entry name" value="ACMSD"/>
</dbReference>
<dbReference type="GO" id="GO:0019748">
    <property type="term" value="P:secondary metabolic process"/>
    <property type="evidence" value="ECO:0007669"/>
    <property type="project" value="TreeGrafter"/>
</dbReference>
<sequence>MHRPGQAVDLHSHWWPREFATAVRAGRRWHAWDSDLTAATPRIVAGDRDAPAPVDLFRTDLTERRERRAAEGIVREAAMVPVFLWGYELPAAEAEAYCRDVNADLADAQAASGGSFTGLGLLPLQDHDAALRVLDHAVKDLGLYAFSIGTNVEDANLDDPKVVGILEQVLAAGAAIVIHANWYTRAGRERTCRHMFDNSVGVPLEAGLALASLIYSGLLDRYPQARICCSHGGGWLPYGIGRLNLRYLQGRDSGLLAEAPDRYLRRFHYDCLVHDERALRLLVERVGTDRVVIGTDHPYGGDIPEIGAVRWIAEQPFLTSREKDMVVRENAAAFLDGARSSVAGSGDGRTSVAGSGDAGGSTLG</sequence>
<evidence type="ECO:0000313" key="5">
    <source>
        <dbReference type="Proteomes" id="UP000198937"/>
    </source>
</evidence>
<dbReference type="InterPro" id="IPR006680">
    <property type="entry name" value="Amidohydro-rel"/>
</dbReference>
<dbReference type="GO" id="GO:0005737">
    <property type="term" value="C:cytoplasm"/>
    <property type="evidence" value="ECO:0007669"/>
    <property type="project" value="TreeGrafter"/>
</dbReference>
<evidence type="ECO:0000256" key="1">
    <source>
        <dbReference type="ARBA" id="ARBA00023239"/>
    </source>
</evidence>
<name>A0A1C6UPG0_9ACTN</name>
<dbReference type="GO" id="GO:0016787">
    <property type="term" value="F:hydrolase activity"/>
    <property type="evidence" value="ECO:0007669"/>
    <property type="project" value="InterPro"/>
</dbReference>